<name>A0A562LYI5_9GAMM</name>
<accession>A0A562LYI5</accession>
<reference evidence="2 3" key="1">
    <citation type="journal article" date="2015" name="Stand. Genomic Sci.">
        <title>Genomic Encyclopedia of Bacterial and Archaeal Type Strains, Phase III: the genomes of soil and plant-associated and newly described type strains.</title>
        <authorList>
            <person name="Whitman W.B."/>
            <person name="Woyke T."/>
            <person name="Klenk H.P."/>
            <person name="Zhou Y."/>
            <person name="Lilburn T.G."/>
            <person name="Beck B.J."/>
            <person name="De Vos P."/>
            <person name="Vandamme P."/>
            <person name="Eisen J.A."/>
            <person name="Garrity G."/>
            <person name="Hugenholtz P."/>
            <person name="Kyrpides N.C."/>
        </authorList>
    </citation>
    <scope>NUCLEOTIDE SEQUENCE [LARGE SCALE GENOMIC DNA]</scope>
    <source>
        <strain evidence="2 3">CGMCC 1.10136</strain>
    </source>
</reference>
<evidence type="ECO:0000313" key="2">
    <source>
        <dbReference type="EMBL" id="TWI12670.1"/>
    </source>
</evidence>
<feature type="coiled-coil region" evidence="1">
    <location>
        <begin position="2"/>
        <end position="36"/>
    </location>
</feature>
<dbReference type="Gene3D" id="1.20.5.300">
    <property type="match status" value="1"/>
</dbReference>
<dbReference type="EMBL" id="VLKP01000003">
    <property type="protein sequence ID" value="TWI12670.1"/>
    <property type="molecule type" value="Genomic_DNA"/>
</dbReference>
<protein>
    <submittedName>
        <fullName evidence="2">SlyX protein</fullName>
    </submittedName>
</protein>
<proteinExistence type="predicted"/>
<dbReference type="Pfam" id="PF04102">
    <property type="entry name" value="SlyX"/>
    <property type="match status" value="1"/>
</dbReference>
<sequence>MNADVEQRLVDLESRLAFQEHALNELSDALAAARDEEARNGLLMHRMLEELKQLRLAMSNAPLTGDPASEPPPPHY</sequence>
<dbReference type="OrthoDB" id="5998734at2"/>
<dbReference type="Proteomes" id="UP000316471">
    <property type="component" value="Unassembled WGS sequence"/>
</dbReference>
<comment type="caution">
    <text evidence="2">The sequence shown here is derived from an EMBL/GenBank/DDBJ whole genome shotgun (WGS) entry which is preliminary data.</text>
</comment>
<evidence type="ECO:0000256" key="1">
    <source>
        <dbReference type="SAM" id="Coils"/>
    </source>
</evidence>
<keyword evidence="1" id="KW-0175">Coiled coil</keyword>
<evidence type="ECO:0000313" key="3">
    <source>
        <dbReference type="Proteomes" id="UP000316471"/>
    </source>
</evidence>
<dbReference type="PANTHER" id="PTHR36508:SF1">
    <property type="entry name" value="PROTEIN SLYX"/>
    <property type="match status" value="1"/>
</dbReference>
<dbReference type="PANTHER" id="PTHR36508">
    <property type="entry name" value="PROTEIN SLYX"/>
    <property type="match status" value="1"/>
</dbReference>
<organism evidence="2 3">
    <name type="scientific">Aerolutibacter ruishenii</name>
    <dbReference type="NCBI Taxonomy" id="686800"/>
    <lineage>
        <taxon>Bacteria</taxon>
        <taxon>Pseudomonadati</taxon>
        <taxon>Pseudomonadota</taxon>
        <taxon>Gammaproteobacteria</taxon>
        <taxon>Lysobacterales</taxon>
        <taxon>Lysobacteraceae</taxon>
        <taxon>Aerolutibacter</taxon>
    </lineage>
</organism>
<dbReference type="RefSeq" id="WP_144812826.1">
    <property type="nucleotide sequence ID" value="NZ_VLKP01000003.1"/>
</dbReference>
<keyword evidence="3" id="KW-1185">Reference proteome</keyword>
<gene>
    <name evidence="2" type="ORF">IP93_01015</name>
</gene>
<dbReference type="AlphaFoldDB" id="A0A562LYI5"/>
<dbReference type="InterPro" id="IPR007236">
    <property type="entry name" value="SlyX"/>
</dbReference>